<reference evidence="6" key="1">
    <citation type="submission" date="2011-01" db="EMBL/GenBank/DDBJ databases">
        <title>The Genome Sequence of Nematocida parisii strain ERTm3.</title>
        <authorList>
            <consortium name="The Broad Institute Genome Sequencing Platform"/>
            <consortium name="The Broad Institute Genome Sequencing Center for Infectious Disease"/>
            <person name="Cuomo C."/>
            <person name="Troemel E."/>
            <person name="Young S.K."/>
            <person name="Zeng Q."/>
            <person name="Gargeya S."/>
            <person name="Fitzgerald M."/>
            <person name="Haas B."/>
            <person name="Abouelleil A."/>
            <person name="Alvarado L."/>
            <person name="Arachchi H.M."/>
            <person name="Berlin A."/>
            <person name="Chapman S.B."/>
            <person name="Gearin G."/>
            <person name="Goldberg J."/>
            <person name="Griggs A."/>
            <person name="Gujja S."/>
            <person name="Hansen M."/>
            <person name="Heiman D."/>
            <person name="Howarth C."/>
            <person name="Larimer J."/>
            <person name="Lui A."/>
            <person name="MacDonald P.J.P."/>
            <person name="McCowen C."/>
            <person name="Montmayeur A."/>
            <person name="Murphy C."/>
            <person name="Neiman D."/>
            <person name="Pearson M."/>
            <person name="Priest M."/>
            <person name="Roberts A."/>
            <person name="Saif S."/>
            <person name="Shea T."/>
            <person name="Sisk P."/>
            <person name="Stolte C."/>
            <person name="Sykes S."/>
            <person name="Wortman J."/>
            <person name="Nusbaum C."/>
            <person name="Birren B."/>
        </authorList>
    </citation>
    <scope>NUCLEOTIDE SEQUENCE</scope>
    <source>
        <strain evidence="6">ERTm3</strain>
    </source>
</reference>
<dbReference type="Gene3D" id="2.60.34.10">
    <property type="entry name" value="Substrate Binding Domain Of DNAk, Chain A, domain 1"/>
    <property type="match status" value="1"/>
</dbReference>
<dbReference type="EMBL" id="GL870876">
    <property type="protein sequence ID" value="EIJ89693.1"/>
    <property type="molecule type" value="Genomic_DNA"/>
</dbReference>
<evidence type="ECO:0000256" key="4">
    <source>
        <dbReference type="SAM" id="MobiDB-lite"/>
    </source>
</evidence>
<feature type="signal peptide" evidence="5">
    <location>
        <begin position="1"/>
        <end position="20"/>
    </location>
</feature>
<dbReference type="InterPro" id="IPR018181">
    <property type="entry name" value="Heat_shock_70_CS"/>
</dbReference>
<keyword evidence="5" id="KW-0732">Signal</keyword>
<dbReference type="STRING" id="935791.I3EKE6"/>
<feature type="compositionally biased region" description="Acidic residues" evidence="4">
    <location>
        <begin position="807"/>
        <end position="818"/>
    </location>
</feature>
<feature type="chain" id="PRO_5003670723" evidence="5">
    <location>
        <begin position="21"/>
        <end position="818"/>
    </location>
</feature>
<name>I3EKE6_NEMP3</name>
<protein>
    <submittedName>
        <fullName evidence="6">Heat shock protein 70</fullName>
    </submittedName>
</protein>
<evidence type="ECO:0000256" key="1">
    <source>
        <dbReference type="ARBA" id="ARBA00007381"/>
    </source>
</evidence>
<dbReference type="Gene3D" id="3.30.420.40">
    <property type="match status" value="2"/>
</dbReference>
<dbReference type="InterPro" id="IPR013126">
    <property type="entry name" value="Hsp_70_fam"/>
</dbReference>
<dbReference type="HOGENOM" id="CLU_005965_7_0_1"/>
<keyword evidence="3" id="KW-0067">ATP-binding</keyword>
<accession>I3EKE6</accession>
<dbReference type="InterPro" id="IPR043129">
    <property type="entry name" value="ATPase_NBD"/>
</dbReference>
<dbReference type="Gene3D" id="3.90.640.10">
    <property type="entry name" value="Actin, Chain A, domain 4"/>
    <property type="match status" value="1"/>
</dbReference>
<dbReference type="InterPro" id="IPR029047">
    <property type="entry name" value="HSP70_peptide-bd_sf"/>
</dbReference>
<dbReference type="VEuPathDB" id="MicrosporidiaDB:NEQG_00463"/>
<sequence length="818" mass="92789">MSMFLRRVVAVTFTVVSVLGIVNCRETKYDEFTGNAPIHADQNKDPSTVVLGIDLGTTNSVISVFDKVKKTVETIQIDGKVSMPSFIKMDVKDEGMLSKNVRDEMDKIRKDYTKGSHYYYNGMWIKNSFKGLITPIVGWPAIERMKNEKNSVKNYIYRFKPLLARSKIDSKDSNVVKTTMDNVKYMINQKYDAKLDKSVLGISINDDNDTEVAWITPRSLSTLILDELRLKFELQWYKSPSERTEEDKKQLLQKKTCVITVPAYFDFVQKEETRDAAVYSLLNVHPDGIINEPTSAAIAYAYTCSKAKRLSDMSEKNFLVFDFGGGTLDISYLNLDEGSDVLVVDGHVGDNFLGGENVNDLIYKEFQEQLKVKYSIQPENFPINTSLRMRCLVEEMKIELCNKQNILDEKARKEHLRSNSKDEVKYGAANEVVKRNLVIELDDGKQTECELELSANRMEKICAPVYDKIRKLLDNTVDPNSKGNEVEGLIQKLKTVRKKEDVEHVLYVGGSSRLFGIRRLLMSEFTRANHCFDLDPDTCVSVGAAYYAASLEGMIDEDQFVALVDAIPMNMGIKLDQDMFDVMAEAGAQVPNVFEKYFTTTSDAQKSVRIVVGQTHSTTKRFSNTKTVGTFDLNMPHNTLPRGKKRIKVTFDIGSAGDMIVKATEVGEDGADLPNGQTISITKDKTRLSDIEIEELNKKYEKTKETEAKWLEKCEKTKELEETVLRFRDEAAMLPETHPKKKVLNDLYKESNYWIEMEVKNKNDISDDEMVQKIQEKLTDLASAYAALGEEQEPVGKPEPEKAQAPEEAEEFIPAEDL</sequence>
<dbReference type="PROSITE" id="PS00297">
    <property type="entry name" value="HSP70_1"/>
    <property type="match status" value="1"/>
</dbReference>
<dbReference type="GO" id="GO:0140662">
    <property type="term" value="F:ATP-dependent protein folding chaperone"/>
    <property type="evidence" value="ECO:0007669"/>
    <property type="project" value="InterPro"/>
</dbReference>
<proteinExistence type="inferred from homology"/>
<keyword evidence="7" id="KW-1185">Reference proteome</keyword>
<dbReference type="GO" id="GO:0005524">
    <property type="term" value="F:ATP binding"/>
    <property type="evidence" value="ECO:0007669"/>
    <property type="project" value="UniProtKB-KW"/>
</dbReference>
<dbReference type="SUPFAM" id="SSF100920">
    <property type="entry name" value="Heat shock protein 70kD (HSP70), peptide-binding domain"/>
    <property type="match status" value="1"/>
</dbReference>
<evidence type="ECO:0000256" key="2">
    <source>
        <dbReference type="ARBA" id="ARBA00022741"/>
    </source>
</evidence>
<keyword evidence="6" id="KW-0346">Stress response</keyword>
<feature type="region of interest" description="Disordered" evidence="4">
    <location>
        <begin position="787"/>
        <end position="818"/>
    </location>
</feature>
<dbReference type="AlphaFoldDB" id="I3EKE6"/>
<evidence type="ECO:0000256" key="5">
    <source>
        <dbReference type="SAM" id="SignalP"/>
    </source>
</evidence>
<dbReference type="SUPFAM" id="SSF53067">
    <property type="entry name" value="Actin-like ATPase domain"/>
    <property type="match status" value="2"/>
</dbReference>
<keyword evidence="2" id="KW-0547">Nucleotide-binding</keyword>
<dbReference type="InParanoid" id="I3EKE6"/>
<comment type="similarity">
    <text evidence="1">Belongs to the heat shock protein 70 family.</text>
</comment>
<evidence type="ECO:0000313" key="6">
    <source>
        <dbReference type="EMBL" id="EIJ89693.1"/>
    </source>
</evidence>
<feature type="compositionally biased region" description="Basic and acidic residues" evidence="4">
    <location>
        <begin position="794"/>
        <end position="805"/>
    </location>
</feature>
<gene>
    <name evidence="6" type="ORF">NEQG_00463</name>
</gene>
<dbReference type="OMA" id="YNGMWIK"/>
<evidence type="ECO:0000313" key="7">
    <source>
        <dbReference type="Proteomes" id="UP000002872"/>
    </source>
</evidence>
<organism evidence="6 7">
    <name type="scientific">Nematocida parisii (strain ERTm3)</name>
    <name type="common">Nematode killer fungus</name>
    <dbReference type="NCBI Taxonomy" id="935791"/>
    <lineage>
        <taxon>Eukaryota</taxon>
        <taxon>Fungi</taxon>
        <taxon>Fungi incertae sedis</taxon>
        <taxon>Microsporidia</taxon>
        <taxon>Nematocida</taxon>
    </lineage>
</organism>
<dbReference type="Proteomes" id="UP000002872">
    <property type="component" value="Unassembled WGS sequence"/>
</dbReference>
<dbReference type="Pfam" id="PF00012">
    <property type="entry name" value="HSP70"/>
    <property type="match status" value="2"/>
</dbReference>
<dbReference type="OrthoDB" id="434160at2759"/>
<dbReference type="PANTHER" id="PTHR19375">
    <property type="entry name" value="HEAT SHOCK PROTEIN 70KDA"/>
    <property type="match status" value="1"/>
</dbReference>
<dbReference type="FunFam" id="3.30.420.40:FF:000028">
    <property type="entry name" value="heat shock 70 kDa protein-like"/>
    <property type="match status" value="1"/>
</dbReference>
<evidence type="ECO:0000256" key="3">
    <source>
        <dbReference type="ARBA" id="ARBA00022840"/>
    </source>
</evidence>